<dbReference type="EMBL" id="JAMYRI010000016">
    <property type="protein sequence ID" value="MER9286941.1"/>
    <property type="molecule type" value="Genomic_DNA"/>
</dbReference>
<evidence type="ECO:0000313" key="1">
    <source>
        <dbReference type="EMBL" id="MER9286941.1"/>
    </source>
</evidence>
<name>A0ACC6T4X6_9HYPH</name>
<comment type="caution">
    <text evidence="1">The sequence shown here is derived from an EMBL/GenBank/DDBJ whole genome shotgun (WGS) entry which is preliminary data.</text>
</comment>
<proteinExistence type="predicted"/>
<sequence>MQIFEAIKSDLYRYTRSSDIVTLCRQYLTNRGFNYMVWHRIAQSDNSVVCRIARLFLSLKMRKFGIQIPVETSIGLGFYIGHGGPCVVHHTATIGNNCNISQYVTIGATLGKSASIGDEVYIGPNVCIVEEVTIGSRSLIGAGAVVTRDIPAGSTAVGVPARPIDKARQHNFITNRWPSAM</sequence>
<keyword evidence="2" id="KW-1185">Reference proteome</keyword>
<reference evidence="1 2" key="1">
    <citation type="journal article" date="2024" name="Proc. Natl. Acad. Sci. U.S.A.">
        <title>The evolutionary genomics of adaptation to stress in wild rhizobium bacteria.</title>
        <authorList>
            <person name="Kehlet-Delgado H."/>
            <person name="Montoya A.P."/>
            <person name="Jensen K.T."/>
            <person name="Wendlandt C.E."/>
            <person name="Dexheimer C."/>
            <person name="Roberts M."/>
            <person name="Torres Martinez L."/>
            <person name="Friesen M.L."/>
            <person name="Griffitts J.S."/>
            <person name="Porter S.S."/>
        </authorList>
    </citation>
    <scope>NUCLEOTIDE SEQUENCE [LARGE SCALE GENOMIC DNA]</scope>
    <source>
        <strain evidence="1 2">M0468</strain>
    </source>
</reference>
<dbReference type="Proteomes" id="UP001480082">
    <property type="component" value="Unassembled WGS sequence"/>
</dbReference>
<organism evidence="1 2">
    <name type="scientific">Mesorhizobium australicum</name>
    <dbReference type="NCBI Taxonomy" id="536018"/>
    <lineage>
        <taxon>Bacteria</taxon>
        <taxon>Pseudomonadati</taxon>
        <taxon>Pseudomonadota</taxon>
        <taxon>Alphaproteobacteria</taxon>
        <taxon>Hyphomicrobiales</taxon>
        <taxon>Phyllobacteriaceae</taxon>
        <taxon>Mesorhizobium</taxon>
    </lineage>
</organism>
<protein>
    <submittedName>
        <fullName evidence="1">Serine acetyltransferase</fullName>
    </submittedName>
</protein>
<evidence type="ECO:0000313" key="2">
    <source>
        <dbReference type="Proteomes" id="UP001480082"/>
    </source>
</evidence>
<gene>
    <name evidence="1" type="ORF">NKI81_23775</name>
</gene>
<accession>A0ACC6T4X6</accession>